<comment type="caution">
    <text evidence="2">The sequence shown here is derived from an EMBL/GenBank/DDBJ whole genome shotgun (WGS) entry which is preliminary data.</text>
</comment>
<evidence type="ECO:0000313" key="2">
    <source>
        <dbReference type="EMBL" id="MBL0426644.1"/>
    </source>
</evidence>
<gene>
    <name evidence="2" type="ORF">JI746_16135</name>
</gene>
<name>A0ABS1JQV6_9BURK</name>
<organism evidence="2 3">
    <name type="scientific">Ramlibacter alkalitolerans</name>
    <dbReference type="NCBI Taxonomy" id="2039631"/>
    <lineage>
        <taxon>Bacteria</taxon>
        <taxon>Pseudomonadati</taxon>
        <taxon>Pseudomonadota</taxon>
        <taxon>Betaproteobacteria</taxon>
        <taxon>Burkholderiales</taxon>
        <taxon>Comamonadaceae</taxon>
        <taxon>Ramlibacter</taxon>
    </lineage>
</organism>
<dbReference type="RefSeq" id="WP_201690862.1">
    <property type="nucleotide sequence ID" value="NZ_JAEQND010000008.1"/>
</dbReference>
<dbReference type="InterPro" id="IPR052741">
    <property type="entry name" value="Mitochondrial_HTD2"/>
</dbReference>
<accession>A0ABS1JQV6</accession>
<protein>
    <submittedName>
        <fullName evidence="2">MaoC family dehydratase N-terminal domain-containing protein</fullName>
    </submittedName>
</protein>
<dbReference type="PANTHER" id="PTHR28152:SF1">
    <property type="entry name" value="HYDROXYACYL-THIOESTER DEHYDRATASE TYPE 2, MITOCHONDRIAL"/>
    <property type="match status" value="1"/>
</dbReference>
<dbReference type="InterPro" id="IPR029069">
    <property type="entry name" value="HotDog_dom_sf"/>
</dbReference>
<sequence length="290" mass="32526">MPDSAFTPERLAELRAWEGRSETLHDDVTAAPVRNLSATLDRDDPLPQAGTELPPLWHWLYFLPGHRQSEIGADGHARRGGFLPPVPLPRRMWAGGRLTWHAPLRVGERIERTSTIASVTHKAGRSGDLVFVLVRHEVRNAQGLALSEEHDIVYRPLAQPGDPVPPPQPAPADAPWSREIVPDPVLLFRYSALTFNGHRIHYDRSYVTEVEGYPGLIVHGPLIATLLVDLARRQRPDHRLRSFSFRAVRPTFDLHPFRVNGKPSADGKGAQLWAQDHEGWLTMQAEAQFA</sequence>
<reference evidence="2 3" key="1">
    <citation type="journal article" date="2017" name="Int. J. Syst. Evol. Microbiol.">
        <title>Ramlibacter alkalitolerans sp. nov., alkali-tolerant bacterium isolated from soil of ginseng.</title>
        <authorList>
            <person name="Lee D.H."/>
            <person name="Cha C.J."/>
        </authorList>
    </citation>
    <scope>NUCLEOTIDE SEQUENCE [LARGE SCALE GENOMIC DNA]</scope>
    <source>
        <strain evidence="2 3">KACC 19305</strain>
    </source>
</reference>
<dbReference type="EMBL" id="JAEQND010000008">
    <property type="protein sequence ID" value="MBL0426644.1"/>
    <property type="molecule type" value="Genomic_DNA"/>
</dbReference>
<dbReference type="InterPro" id="IPR039569">
    <property type="entry name" value="FAS1-like_DH_region"/>
</dbReference>
<dbReference type="Gene3D" id="3.10.129.10">
    <property type="entry name" value="Hotdog Thioesterase"/>
    <property type="match status" value="2"/>
</dbReference>
<evidence type="ECO:0000313" key="3">
    <source>
        <dbReference type="Proteomes" id="UP000622707"/>
    </source>
</evidence>
<dbReference type="SUPFAM" id="SSF54637">
    <property type="entry name" value="Thioesterase/thiol ester dehydrase-isomerase"/>
    <property type="match status" value="2"/>
</dbReference>
<feature type="domain" description="FAS1-like dehydratase" evidence="1">
    <location>
        <begin position="83"/>
        <end position="144"/>
    </location>
</feature>
<dbReference type="Pfam" id="PF13452">
    <property type="entry name" value="FAS1_DH_region"/>
    <property type="match status" value="1"/>
</dbReference>
<dbReference type="PANTHER" id="PTHR28152">
    <property type="entry name" value="HYDROXYACYL-THIOESTER DEHYDRATASE TYPE 2, MITOCHONDRIAL"/>
    <property type="match status" value="1"/>
</dbReference>
<keyword evidence="3" id="KW-1185">Reference proteome</keyword>
<proteinExistence type="predicted"/>
<evidence type="ECO:0000259" key="1">
    <source>
        <dbReference type="Pfam" id="PF13452"/>
    </source>
</evidence>
<dbReference type="Proteomes" id="UP000622707">
    <property type="component" value="Unassembled WGS sequence"/>
</dbReference>